<dbReference type="InterPro" id="IPR050179">
    <property type="entry name" value="Trans_hexapeptide_repeat"/>
</dbReference>
<keyword evidence="2" id="KW-0808">Transferase</keyword>
<keyword evidence="4" id="KW-0012">Acyltransferase</keyword>
<evidence type="ECO:0000256" key="2">
    <source>
        <dbReference type="ARBA" id="ARBA00022679"/>
    </source>
</evidence>
<keyword evidence="6" id="KW-0614">Plasmid</keyword>
<dbReference type="InterPro" id="IPR011004">
    <property type="entry name" value="Trimer_LpxA-like_sf"/>
</dbReference>
<dbReference type="HOGENOM" id="CLU_495087_0_0_5"/>
<reference evidence="7" key="1">
    <citation type="journal article" date="2014" name="BMC Genomics">
        <title>Genome sequencing of two Neorhizobium galegae strains reveals a noeT gene responsible for the unusual acetylation of the nodulation factors.</title>
        <authorList>
            <person name="Osterman J."/>
            <person name="Marsh J."/>
            <person name="Laine P.K."/>
            <person name="Zeng Z."/>
            <person name="Alatalo E."/>
            <person name="Sullivan J.T."/>
            <person name="Young J.P."/>
            <person name="Thomas-Oates J."/>
            <person name="Paulin L."/>
            <person name="Lindstrom K."/>
        </authorList>
    </citation>
    <scope>NUCLEOTIDE SEQUENCE [LARGE SCALE GENOMIC DNA]</scope>
    <source>
        <strain evidence="7">HAMBI 1141</strain>
        <plasmid evidence="7">II</plasmid>
    </source>
</reference>
<dbReference type="PANTHER" id="PTHR43300">
    <property type="entry name" value="ACETYLTRANSFERASE"/>
    <property type="match status" value="1"/>
</dbReference>
<protein>
    <submittedName>
        <fullName evidence="6">Transacetylase</fullName>
    </submittedName>
</protein>
<evidence type="ECO:0000313" key="6">
    <source>
        <dbReference type="EMBL" id="CDN58210.1"/>
    </source>
</evidence>
<evidence type="ECO:0000256" key="1">
    <source>
        <dbReference type="ARBA" id="ARBA00007274"/>
    </source>
</evidence>
<dbReference type="SUPFAM" id="SSF51161">
    <property type="entry name" value="Trimeric LpxA-like enzymes"/>
    <property type="match status" value="1"/>
</dbReference>
<dbReference type="PATRIC" id="fig|1028801.3.peg.6001"/>
<dbReference type="Pfam" id="PF00132">
    <property type="entry name" value="Hexapep"/>
    <property type="match status" value="1"/>
</dbReference>
<evidence type="ECO:0000256" key="5">
    <source>
        <dbReference type="SAM" id="MobiDB-lite"/>
    </source>
</evidence>
<organism evidence="6 7">
    <name type="scientific">Neorhizobium galegae bv. officinalis bv. officinalis str. HAMBI 1141</name>
    <dbReference type="NCBI Taxonomy" id="1028801"/>
    <lineage>
        <taxon>Bacteria</taxon>
        <taxon>Pseudomonadati</taxon>
        <taxon>Pseudomonadota</taxon>
        <taxon>Alphaproteobacteria</taxon>
        <taxon>Hyphomicrobiales</taxon>
        <taxon>Rhizobiaceae</taxon>
        <taxon>Rhizobium/Agrobacterium group</taxon>
        <taxon>Neorhizobium</taxon>
    </lineage>
</organism>
<evidence type="ECO:0000256" key="3">
    <source>
        <dbReference type="ARBA" id="ARBA00022737"/>
    </source>
</evidence>
<dbReference type="eggNOG" id="COG0110">
    <property type="taxonomic scope" value="Bacteria"/>
</dbReference>
<evidence type="ECO:0000256" key="4">
    <source>
        <dbReference type="ARBA" id="ARBA00023315"/>
    </source>
</evidence>
<geneLocation type="plasmid" evidence="7">
    <name>II</name>
</geneLocation>
<sequence>METGVQTSDEMRTHQDVSESEMDREARLQFLPWERRPADIQGDPQKRLKEKLARSAGAQIADSAYIASDARIFTSSLILGDRSWIAGHALVRGDVEIGSNCSVNPYACISGKVRCGNGVRIASLVSIVGFNHGFDNPNVPINDQPHETLGITIGDDVWIGANAVILDGVTIGRGAVIAAGAVVTKDIPDLAIAAGVPAKVVRRRGETTAAGKSRRAEVKQALLRISKVAEAEWRDVREQHLTPDGYLSMDADGIARMSVRHECDAIEIAAGFGEQPSGNEAKAIIARLQALQDPATGFFPDPFRSPGPAKNIRDDSPSLYNVLAVGYALEILGAHPSHPISGVEMDAVALCDWLEALPWSTRAWWCGDRVDAIATALYFNARYFRSGRGKEILFGWLTTRADRSTGLWGKPTAEQGLLQPVNGFYRLTRGAHAQFGIPVPFPEAAINSVILHYRNNGGFSGPTYTACNLLDTVHPLWLCLKQTDFMRSHAETVAEDIILHSPDRWQPKRGFAFADGQAGSLQGTEMWLSALHLAADLLGIAEQFAFVPKGVHRTRPAGMGL</sequence>
<dbReference type="PROSITE" id="PS00101">
    <property type="entry name" value="HEXAPEP_TRANSFERASES"/>
    <property type="match status" value="1"/>
</dbReference>
<dbReference type="Proteomes" id="UP000028186">
    <property type="component" value="Plasmid pHAMBI1141a"/>
</dbReference>
<proteinExistence type="inferred from homology"/>
<dbReference type="InterPro" id="IPR018357">
    <property type="entry name" value="Hexapep_transf_CS"/>
</dbReference>
<dbReference type="KEGG" id="ngl:RG1141_PA13780"/>
<dbReference type="Gene3D" id="2.160.10.10">
    <property type="entry name" value="Hexapeptide repeat proteins"/>
    <property type="match status" value="1"/>
</dbReference>
<feature type="region of interest" description="Disordered" evidence="5">
    <location>
        <begin position="1"/>
        <end position="23"/>
    </location>
</feature>
<feature type="compositionally biased region" description="Basic and acidic residues" evidence="5">
    <location>
        <begin position="9"/>
        <end position="23"/>
    </location>
</feature>
<dbReference type="InterPro" id="IPR001451">
    <property type="entry name" value="Hexapep"/>
</dbReference>
<dbReference type="CDD" id="cd04647">
    <property type="entry name" value="LbH_MAT_like"/>
    <property type="match status" value="1"/>
</dbReference>
<dbReference type="EMBL" id="HG938356">
    <property type="protein sequence ID" value="CDN58210.1"/>
    <property type="molecule type" value="Genomic_DNA"/>
</dbReference>
<keyword evidence="3" id="KW-0677">Repeat</keyword>
<dbReference type="GO" id="GO:0016746">
    <property type="term" value="F:acyltransferase activity"/>
    <property type="evidence" value="ECO:0007669"/>
    <property type="project" value="UniProtKB-KW"/>
</dbReference>
<comment type="similarity">
    <text evidence="1">Belongs to the transferase hexapeptide repeat family.</text>
</comment>
<accession>A0A068TKU7</accession>
<name>A0A068TKU7_NEOGA</name>
<evidence type="ECO:0000313" key="7">
    <source>
        <dbReference type="Proteomes" id="UP000028186"/>
    </source>
</evidence>
<dbReference type="AlphaFoldDB" id="A0A068TKU7"/>
<gene>
    <name evidence="6" type="ORF">RG1141_PA13780</name>
</gene>